<organism evidence="4 5">
    <name type="scientific">Ferrimonas sediminicola</name>
    <dbReference type="NCBI Taxonomy" id="2569538"/>
    <lineage>
        <taxon>Bacteria</taxon>
        <taxon>Pseudomonadati</taxon>
        <taxon>Pseudomonadota</taxon>
        <taxon>Gammaproteobacteria</taxon>
        <taxon>Alteromonadales</taxon>
        <taxon>Ferrimonadaceae</taxon>
        <taxon>Ferrimonas</taxon>
    </lineage>
</organism>
<dbReference type="EMBL" id="SWCI01000001">
    <property type="protein sequence ID" value="TKB51005.1"/>
    <property type="molecule type" value="Genomic_DNA"/>
</dbReference>
<comment type="caution">
    <text evidence="4">The sequence shown here is derived from an EMBL/GenBank/DDBJ whole genome shotgun (WGS) entry which is preliminary data.</text>
</comment>
<proteinExistence type="predicted"/>
<accession>A0A4U1BIQ8</accession>
<reference evidence="4 5" key="1">
    <citation type="submission" date="2019-04" db="EMBL/GenBank/DDBJ databases">
        <authorList>
            <person name="Hwang J.C."/>
        </authorList>
    </citation>
    <scope>NUCLEOTIDE SEQUENCE [LARGE SCALE GENOMIC DNA]</scope>
    <source>
        <strain evidence="4 5">IMCC35001</strain>
    </source>
</reference>
<feature type="chain" id="PRO_5021011756" evidence="3">
    <location>
        <begin position="37"/>
        <end position="65"/>
    </location>
</feature>
<protein>
    <submittedName>
        <fullName evidence="4">Twin-arginine translocation signal domain-containing protein</fullName>
    </submittedName>
</protein>
<evidence type="ECO:0000256" key="3">
    <source>
        <dbReference type="SAM" id="SignalP"/>
    </source>
</evidence>
<evidence type="ECO:0000256" key="2">
    <source>
        <dbReference type="SAM" id="MobiDB-lite"/>
    </source>
</evidence>
<dbReference type="PIRSF" id="PIRSF036704">
    <property type="entry name" value="UCP036704"/>
    <property type="match status" value="1"/>
</dbReference>
<dbReference type="InterPro" id="IPR014177">
    <property type="entry name" value="Formate_DH_TAT-contain"/>
</dbReference>
<keyword evidence="1 3" id="KW-0732">Signal</keyword>
<keyword evidence="5" id="KW-1185">Reference proteome</keyword>
<evidence type="ECO:0000313" key="4">
    <source>
        <dbReference type="EMBL" id="TKB51005.1"/>
    </source>
</evidence>
<dbReference type="NCBIfam" id="TIGR02811">
    <property type="entry name" value="formate_TAT"/>
    <property type="match status" value="1"/>
</dbReference>
<gene>
    <name evidence="4" type="ORF">FCL40_00165</name>
</gene>
<dbReference type="InterPro" id="IPR006311">
    <property type="entry name" value="TAT_signal"/>
</dbReference>
<dbReference type="RefSeq" id="WP_136850158.1">
    <property type="nucleotide sequence ID" value="NZ_SWCI01000001.1"/>
</dbReference>
<evidence type="ECO:0000256" key="1">
    <source>
        <dbReference type="ARBA" id="ARBA00022729"/>
    </source>
</evidence>
<dbReference type="NCBIfam" id="TIGR01409">
    <property type="entry name" value="TAT_signal_seq"/>
    <property type="match status" value="1"/>
</dbReference>
<feature type="region of interest" description="Disordered" evidence="2">
    <location>
        <begin position="34"/>
        <end position="53"/>
    </location>
</feature>
<dbReference type="InterPro" id="IPR019546">
    <property type="entry name" value="TAT_signal_bac_arc"/>
</dbReference>
<feature type="compositionally biased region" description="Basic and acidic residues" evidence="2">
    <location>
        <begin position="38"/>
        <end position="53"/>
    </location>
</feature>
<feature type="signal peptide" evidence="3">
    <location>
        <begin position="1"/>
        <end position="36"/>
    </location>
</feature>
<dbReference type="Proteomes" id="UP000305674">
    <property type="component" value="Unassembled WGS sequence"/>
</dbReference>
<dbReference type="PROSITE" id="PS51318">
    <property type="entry name" value="TAT"/>
    <property type="match status" value="1"/>
</dbReference>
<sequence length="65" mass="7021">MTNKTQQARRAFLKNLGMGTVAAGAAVAVTSTQAVAATEEKRAESDKGYRETDHVRSYYASLRGQ</sequence>
<evidence type="ECO:0000313" key="5">
    <source>
        <dbReference type="Proteomes" id="UP000305674"/>
    </source>
</evidence>
<dbReference type="AlphaFoldDB" id="A0A4U1BIQ8"/>
<name>A0A4U1BIQ8_9GAMM</name>